<gene>
    <name evidence="2" type="ORF">MTR65_18510</name>
</gene>
<keyword evidence="3" id="KW-1185">Reference proteome</keyword>
<accession>A0ABT0AHJ8</accession>
<evidence type="ECO:0000313" key="2">
    <source>
        <dbReference type="EMBL" id="MCJ1962684.1"/>
    </source>
</evidence>
<evidence type="ECO:0000259" key="1">
    <source>
        <dbReference type="Pfam" id="PF13466"/>
    </source>
</evidence>
<dbReference type="EMBL" id="JALHAT010000053">
    <property type="protein sequence ID" value="MCJ1962684.1"/>
    <property type="molecule type" value="Genomic_DNA"/>
</dbReference>
<dbReference type="RefSeq" id="WP_243802801.1">
    <property type="nucleotide sequence ID" value="NZ_JALHAT010000053.1"/>
</dbReference>
<organism evidence="2 3">
    <name type="scientific">Novosphingobium mangrovi</name>
    <name type="common">ex Hu et al. 2023</name>
    <dbReference type="NCBI Taxonomy" id="2930094"/>
    <lineage>
        <taxon>Bacteria</taxon>
        <taxon>Pseudomonadati</taxon>
        <taxon>Pseudomonadota</taxon>
        <taxon>Alphaproteobacteria</taxon>
        <taxon>Sphingomonadales</taxon>
        <taxon>Sphingomonadaceae</taxon>
        <taxon>Novosphingobium</taxon>
    </lineage>
</organism>
<comment type="caution">
    <text evidence="2">The sequence shown here is derived from an EMBL/GenBank/DDBJ whole genome shotgun (WGS) entry which is preliminary data.</text>
</comment>
<dbReference type="Pfam" id="PF13466">
    <property type="entry name" value="STAS_2"/>
    <property type="match status" value="1"/>
</dbReference>
<sequence>MQISVGDTATIRTIQGLATRLLEGFAALGPGEELELDTSQLDEADLSFVQLVEAARIQGAQEGKPLRLAHPANTALAALLERGGLAACADSAALAFWFHGDAPQ</sequence>
<dbReference type="Proteomes" id="UP001162802">
    <property type="component" value="Unassembled WGS sequence"/>
</dbReference>
<reference evidence="2" key="1">
    <citation type="submission" date="2022-03" db="EMBL/GenBank/DDBJ databases">
        <title>Identification of a novel bacterium isolated from mangrove sediments.</title>
        <authorList>
            <person name="Pan X."/>
        </authorList>
    </citation>
    <scope>NUCLEOTIDE SEQUENCE</scope>
    <source>
        <strain evidence="2">B2637</strain>
    </source>
</reference>
<dbReference type="InterPro" id="IPR058548">
    <property type="entry name" value="MlaB-like_STAS"/>
</dbReference>
<proteinExistence type="predicted"/>
<evidence type="ECO:0000313" key="3">
    <source>
        <dbReference type="Proteomes" id="UP001162802"/>
    </source>
</evidence>
<protein>
    <submittedName>
        <fullName evidence="2">STAS domain-containing protein</fullName>
    </submittedName>
</protein>
<name>A0ABT0AHJ8_9SPHN</name>
<feature type="domain" description="MlaB-like STAS" evidence="1">
    <location>
        <begin position="8"/>
        <end position="85"/>
    </location>
</feature>